<dbReference type="RefSeq" id="WP_076764500.1">
    <property type="nucleotide sequence ID" value="NZ_MSFI01000008.1"/>
</dbReference>
<dbReference type="Proteomes" id="UP000188613">
    <property type="component" value="Unassembled WGS sequence"/>
</dbReference>
<proteinExistence type="predicted"/>
<dbReference type="AlphaFoldDB" id="A0A1V2AAB1"/>
<dbReference type="CDD" id="cd00063">
    <property type="entry name" value="FN3"/>
    <property type="match status" value="1"/>
</dbReference>
<dbReference type="Pfam" id="PF11579">
    <property type="entry name" value="DUF3238"/>
    <property type="match status" value="1"/>
</dbReference>
<protein>
    <recommendedName>
        <fullName evidence="3">Fibronectin type-III domain-containing protein</fullName>
    </recommendedName>
</protein>
<sequence>MNIQSVSQTPDSITFSWTGAGQSYRIWKDGVEVYNGPDTEFTDSGLRNGTLYSYVIEGEQLLKIQTATAVERKNKNSDIPLQELIVTTVVKDNEIAIAWEEIKGVKQYEIYRNNEYAGTVKKAGFQDTNLDNDEIYTYRIKAKRVMEFGEEDGTSEPSLFSRLLRLIKFTENEDDMLVETFFIDKEIGRLGSHLTHKPVDIEKDYFIRYTTFLKDKWILNPVFLSKIRFFAGDNRGYNADSKRYRTRADVTVKGETVSLARDVGASEGYSWNKKMIKRDTASDEGIEIKSIRQDEEKLAFTLLHSVGNPLVAAPAIVYEVYMTFYHNGVFDFSGEHDEAPHHEVYMKRGKDSWKPLHLSKSRGLDRLAPPTANRFWRVSNLR</sequence>
<reference evidence="1 2" key="1">
    <citation type="submission" date="2016-12" db="EMBL/GenBank/DDBJ databases">
        <title>Domibacillus sp. SAB 38T whole genome sequencing.</title>
        <authorList>
            <person name="Verma A."/>
            <person name="Ojha A.K."/>
            <person name="Krishnamurthi S."/>
        </authorList>
    </citation>
    <scope>NUCLEOTIDE SEQUENCE [LARGE SCALE GENOMIC DNA]</scope>
    <source>
        <strain evidence="1 2">SAB 38</strain>
    </source>
</reference>
<dbReference type="InterPro" id="IPR013783">
    <property type="entry name" value="Ig-like_fold"/>
</dbReference>
<dbReference type="InterPro" id="IPR003961">
    <property type="entry name" value="FN3_dom"/>
</dbReference>
<dbReference type="InterPro" id="IPR021631">
    <property type="entry name" value="DUF3238"/>
</dbReference>
<dbReference type="InterPro" id="IPR036116">
    <property type="entry name" value="FN3_sf"/>
</dbReference>
<evidence type="ECO:0000313" key="2">
    <source>
        <dbReference type="Proteomes" id="UP000188613"/>
    </source>
</evidence>
<gene>
    <name evidence="1" type="ORF">BTO28_05260</name>
</gene>
<dbReference type="EMBL" id="MSFI01000008">
    <property type="protein sequence ID" value="OMP67897.1"/>
    <property type="molecule type" value="Genomic_DNA"/>
</dbReference>
<dbReference type="SUPFAM" id="SSF49265">
    <property type="entry name" value="Fibronectin type III"/>
    <property type="match status" value="1"/>
</dbReference>
<name>A0A1V2AAB1_9BACI</name>
<keyword evidence="2" id="KW-1185">Reference proteome</keyword>
<organism evidence="1 2">
    <name type="scientific">Domibacillus epiphyticus</name>
    <dbReference type="NCBI Taxonomy" id="1714355"/>
    <lineage>
        <taxon>Bacteria</taxon>
        <taxon>Bacillati</taxon>
        <taxon>Bacillota</taxon>
        <taxon>Bacilli</taxon>
        <taxon>Bacillales</taxon>
        <taxon>Bacillaceae</taxon>
        <taxon>Domibacillus</taxon>
    </lineage>
</organism>
<dbReference type="OrthoDB" id="2444319at2"/>
<evidence type="ECO:0008006" key="3">
    <source>
        <dbReference type="Google" id="ProtNLM"/>
    </source>
</evidence>
<comment type="caution">
    <text evidence="1">The sequence shown here is derived from an EMBL/GenBank/DDBJ whole genome shotgun (WGS) entry which is preliminary data.</text>
</comment>
<accession>A0A1V2AAB1</accession>
<dbReference type="STRING" id="1714355.BTO28_05260"/>
<evidence type="ECO:0000313" key="1">
    <source>
        <dbReference type="EMBL" id="OMP67897.1"/>
    </source>
</evidence>
<dbReference type="Gene3D" id="2.60.40.10">
    <property type="entry name" value="Immunoglobulins"/>
    <property type="match status" value="2"/>
</dbReference>